<dbReference type="EMBL" id="CP019454">
    <property type="protein sequence ID" value="AUW94993.1"/>
    <property type="molecule type" value="Genomic_DNA"/>
</dbReference>
<organism evidence="4 5">
    <name type="scientific">Sulfobacillus thermotolerans</name>
    <dbReference type="NCBI Taxonomy" id="338644"/>
    <lineage>
        <taxon>Bacteria</taxon>
        <taxon>Bacillati</taxon>
        <taxon>Bacillota</taxon>
        <taxon>Clostridia</taxon>
        <taxon>Eubacteriales</taxon>
        <taxon>Clostridiales Family XVII. Incertae Sedis</taxon>
        <taxon>Sulfobacillus</taxon>
    </lineage>
</organism>
<dbReference type="PRINTS" id="PR00956">
    <property type="entry name" value="FLGMOTORFLIN"/>
</dbReference>
<keyword evidence="5" id="KW-1185">Reference proteome</keyword>
<dbReference type="InterPro" id="IPR001172">
    <property type="entry name" value="FliN_T3SS_HrcQb"/>
</dbReference>
<feature type="region of interest" description="Disordered" evidence="2">
    <location>
        <begin position="21"/>
        <end position="55"/>
    </location>
</feature>
<evidence type="ECO:0000256" key="1">
    <source>
        <dbReference type="ARBA" id="ARBA00009226"/>
    </source>
</evidence>
<evidence type="ECO:0000259" key="3">
    <source>
        <dbReference type="Pfam" id="PF01052"/>
    </source>
</evidence>
<dbReference type="PANTHER" id="PTHR30034">
    <property type="entry name" value="FLAGELLAR MOTOR SWITCH PROTEIN FLIM"/>
    <property type="match status" value="1"/>
</dbReference>
<protein>
    <recommendedName>
        <fullName evidence="3">Flagellar motor switch protein FliN-like C-terminal domain-containing protein</fullName>
    </recommendedName>
</protein>
<feature type="domain" description="Flagellar motor switch protein FliN-like C-terminal" evidence="3">
    <location>
        <begin position="76"/>
        <end position="144"/>
    </location>
</feature>
<dbReference type="InterPro" id="IPR001543">
    <property type="entry name" value="FliN-like_C"/>
</dbReference>
<dbReference type="Pfam" id="PF01052">
    <property type="entry name" value="FliMN_C"/>
    <property type="match status" value="1"/>
</dbReference>
<name>A0ABM6RU43_9FIRM</name>
<dbReference type="Proteomes" id="UP000325292">
    <property type="component" value="Chromosome"/>
</dbReference>
<reference evidence="4 5" key="1">
    <citation type="journal article" date="2019" name="Sci. Rep.">
        <title>Sulfobacillus thermotolerans: new insights into resistance and metabolic capacities of acidophilic chemolithotrophs.</title>
        <authorList>
            <person name="Panyushkina A.E."/>
            <person name="Babenko V.V."/>
            <person name="Nikitina A.S."/>
            <person name="Selezneva O.V."/>
            <person name="Tsaplina I.A."/>
            <person name="Letarova M.A."/>
            <person name="Kostryukova E.S."/>
            <person name="Letarov A.V."/>
        </authorList>
    </citation>
    <scope>NUCLEOTIDE SEQUENCE [LARGE SCALE GENOMIC DNA]</scope>
    <source>
        <strain evidence="4 5">Kr1</strain>
    </source>
</reference>
<dbReference type="InterPro" id="IPR036429">
    <property type="entry name" value="SpoA-like_sf"/>
</dbReference>
<evidence type="ECO:0000256" key="2">
    <source>
        <dbReference type="SAM" id="MobiDB-lite"/>
    </source>
</evidence>
<comment type="similarity">
    <text evidence="1">Belongs to the FliN/MopA/SpaO family.</text>
</comment>
<sequence>MSDEPLSQEEIDKLLQAVLSKEAQEEPAPEPVGTPTAEAADLAGSKDEPSELPYQNEPLVEHSGHLARDLGKWAPLADLQLSFSVEIGTARLVVGDVMQFGVGSRIALKSRWTEPLQLKLNGKVVGHGRVVLVGNKFGVQVTDWGRV</sequence>
<dbReference type="SUPFAM" id="SSF101801">
    <property type="entry name" value="Surface presentation of antigens (SPOA)"/>
    <property type="match status" value="1"/>
</dbReference>
<dbReference type="PANTHER" id="PTHR30034:SF6">
    <property type="entry name" value="YOP PROTEINS TRANSLOCATION PROTEIN Q"/>
    <property type="match status" value="1"/>
</dbReference>
<evidence type="ECO:0000313" key="4">
    <source>
        <dbReference type="EMBL" id="AUW94993.1"/>
    </source>
</evidence>
<evidence type="ECO:0000313" key="5">
    <source>
        <dbReference type="Proteomes" id="UP000325292"/>
    </source>
</evidence>
<accession>A0ABM6RU43</accession>
<proteinExistence type="inferred from homology"/>
<gene>
    <name evidence="4" type="ORF">BXT84_14380</name>
</gene>
<dbReference type="Gene3D" id="2.30.330.10">
    <property type="entry name" value="SpoA-like"/>
    <property type="match status" value="1"/>
</dbReference>